<keyword evidence="2" id="KW-1185">Reference proteome</keyword>
<sequence>MKGFTNAYYNRPAAVHLYRDLNPMRYMSNCQMFARLHQRLWKQVPLKDGPYGIRNSEMEELVLFMWKTIHVPLQAITTVLPPREKPQTYLWRSF</sequence>
<organism evidence="1 2">
    <name type="scientific">Araneus ventricosus</name>
    <name type="common">Orbweaver spider</name>
    <name type="synonym">Epeira ventricosa</name>
    <dbReference type="NCBI Taxonomy" id="182803"/>
    <lineage>
        <taxon>Eukaryota</taxon>
        <taxon>Metazoa</taxon>
        <taxon>Ecdysozoa</taxon>
        <taxon>Arthropoda</taxon>
        <taxon>Chelicerata</taxon>
        <taxon>Arachnida</taxon>
        <taxon>Araneae</taxon>
        <taxon>Araneomorphae</taxon>
        <taxon>Entelegynae</taxon>
        <taxon>Araneoidea</taxon>
        <taxon>Araneidae</taxon>
        <taxon>Araneus</taxon>
    </lineage>
</organism>
<reference evidence="1 2" key="1">
    <citation type="journal article" date="2019" name="Sci. Rep.">
        <title>Orb-weaving spider Araneus ventricosus genome elucidates the spidroin gene catalogue.</title>
        <authorList>
            <person name="Kono N."/>
            <person name="Nakamura H."/>
            <person name="Ohtoshi R."/>
            <person name="Moran D.A.P."/>
            <person name="Shinohara A."/>
            <person name="Yoshida Y."/>
            <person name="Fujiwara M."/>
            <person name="Mori M."/>
            <person name="Tomita M."/>
            <person name="Arakawa K."/>
        </authorList>
    </citation>
    <scope>NUCLEOTIDE SEQUENCE [LARGE SCALE GENOMIC DNA]</scope>
</reference>
<dbReference type="AlphaFoldDB" id="A0A4Y2JRZ8"/>
<accession>A0A4Y2JRZ8</accession>
<dbReference type="EMBL" id="BGPR01111609">
    <property type="protein sequence ID" value="GBM92565.1"/>
    <property type="molecule type" value="Genomic_DNA"/>
</dbReference>
<evidence type="ECO:0000313" key="2">
    <source>
        <dbReference type="Proteomes" id="UP000499080"/>
    </source>
</evidence>
<dbReference type="Proteomes" id="UP000499080">
    <property type="component" value="Unassembled WGS sequence"/>
</dbReference>
<name>A0A4Y2JRZ8_ARAVE</name>
<evidence type="ECO:0000313" key="1">
    <source>
        <dbReference type="EMBL" id="GBM92565.1"/>
    </source>
</evidence>
<proteinExistence type="predicted"/>
<protein>
    <submittedName>
        <fullName evidence="1">Uncharacterized protein</fullName>
    </submittedName>
</protein>
<comment type="caution">
    <text evidence="1">The sequence shown here is derived from an EMBL/GenBank/DDBJ whole genome shotgun (WGS) entry which is preliminary data.</text>
</comment>
<gene>
    <name evidence="1" type="ORF">AVEN_254346_1</name>
</gene>